<comment type="subunit">
    <text evidence="5 6">Interacts with MinD and FtsZ.</text>
</comment>
<evidence type="ECO:0000256" key="6">
    <source>
        <dbReference type="HAMAP-Rule" id="MF_00267"/>
    </source>
</evidence>
<keyword evidence="10" id="KW-1185">Reference proteome</keyword>
<reference evidence="10" key="1">
    <citation type="submission" date="2012-02" db="EMBL/GenBank/DDBJ databases">
        <title>The complete genome of Halobacteroides halobius DSM 5150.</title>
        <authorList>
            <person name="Lucas S."/>
            <person name="Copeland A."/>
            <person name="Lapidus A."/>
            <person name="Glavina del Rio T."/>
            <person name="Dalin E."/>
            <person name="Tice H."/>
            <person name="Bruce D."/>
            <person name="Goodwin L."/>
            <person name="Pitluck S."/>
            <person name="Peters L."/>
            <person name="Mikhailova N."/>
            <person name="Gu W."/>
            <person name="Kyrpides N."/>
            <person name="Mavromatis K."/>
            <person name="Ivanova N."/>
            <person name="Brettin T."/>
            <person name="Detter J.C."/>
            <person name="Han C."/>
            <person name="Larimer F."/>
            <person name="Land M."/>
            <person name="Hauser L."/>
            <person name="Markowitz V."/>
            <person name="Cheng J.-F."/>
            <person name="Hugenholtz P."/>
            <person name="Woyke T."/>
            <person name="Wu D."/>
            <person name="Tindall B."/>
            <person name="Pomrenke H."/>
            <person name="Brambilla E."/>
            <person name="Klenk H.-P."/>
            <person name="Eisen J.A."/>
        </authorList>
    </citation>
    <scope>NUCLEOTIDE SEQUENCE [LARGE SCALE GENOMIC DNA]</scope>
    <source>
        <strain evidence="10">ATCC 35273 / DSM 5150 / MD-1</strain>
    </source>
</reference>
<dbReference type="Proteomes" id="UP000010880">
    <property type="component" value="Chromosome"/>
</dbReference>
<keyword evidence="2 6" id="KW-0132">Cell division</keyword>
<dbReference type="AlphaFoldDB" id="L0KBH6"/>
<dbReference type="PANTHER" id="PTHR34108">
    <property type="entry name" value="SEPTUM SITE-DETERMINING PROTEIN MINC"/>
    <property type="match status" value="1"/>
</dbReference>
<dbReference type="InterPro" id="IPR005526">
    <property type="entry name" value="Septum_form_inhib_MinC_C"/>
</dbReference>
<evidence type="ECO:0000259" key="8">
    <source>
        <dbReference type="Pfam" id="PF22642"/>
    </source>
</evidence>
<dbReference type="InterPro" id="IPR016098">
    <property type="entry name" value="CAP/MinC_C"/>
</dbReference>
<organism evidence="9 10">
    <name type="scientific">Halobacteroides halobius (strain ATCC 35273 / DSM 5150 / MD-1)</name>
    <dbReference type="NCBI Taxonomy" id="748449"/>
    <lineage>
        <taxon>Bacteria</taxon>
        <taxon>Bacillati</taxon>
        <taxon>Bacillota</taxon>
        <taxon>Clostridia</taxon>
        <taxon>Halanaerobiales</taxon>
        <taxon>Halobacteroidaceae</taxon>
        <taxon>Halobacteroides</taxon>
    </lineage>
</organism>
<dbReference type="GO" id="GO:0000917">
    <property type="term" value="P:division septum assembly"/>
    <property type="evidence" value="ECO:0007669"/>
    <property type="project" value="UniProtKB-KW"/>
</dbReference>
<evidence type="ECO:0000259" key="7">
    <source>
        <dbReference type="Pfam" id="PF03775"/>
    </source>
</evidence>
<dbReference type="STRING" id="748449.Halha_1991"/>
<proteinExistence type="inferred from homology"/>
<keyword evidence="3 6" id="KW-0717">Septation</keyword>
<comment type="function">
    <text evidence="6">Cell division inhibitor that blocks the formation of polar Z ring septums. Rapidly oscillates between the poles of the cell to destabilize FtsZ filaments that have formed before they mature into polar Z rings. Prevents FtsZ polymerization.</text>
</comment>
<evidence type="ECO:0000256" key="2">
    <source>
        <dbReference type="ARBA" id="ARBA00022618"/>
    </source>
</evidence>
<dbReference type="Gene3D" id="2.160.20.70">
    <property type="match status" value="1"/>
</dbReference>
<dbReference type="SUPFAM" id="SSF63848">
    <property type="entry name" value="Cell-division inhibitor MinC, C-terminal domain"/>
    <property type="match status" value="1"/>
</dbReference>
<dbReference type="InterPro" id="IPR036145">
    <property type="entry name" value="MinC_C_sf"/>
</dbReference>
<gene>
    <name evidence="6" type="primary">minC</name>
    <name evidence="9" type="ordered locus">Halha_1991</name>
</gene>
<feature type="domain" description="Septum site-determining protein MinC N-terminal" evidence="8">
    <location>
        <begin position="15"/>
        <end position="86"/>
    </location>
</feature>
<dbReference type="EMBL" id="CP003359">
    <property type="protein sequence ID" value="AGB41890.1"/>
    <property type="molecule type" value="Genomic_DNA"/>
</dbReference>
<dbReference type="Pfam" id="PF03775">
    <property type="entry name" value="MinC_C"/>
    <property type="match status" value="1"/>
</dbReference>
<dbReference type="HAMAP" id="MF_00267">
    <property type="entry name" value="MinC"/>
    <property type="match status" value="1"/>
</dbReference>
<feature type="domain" description="Septum formation inhibitor MinC C-terminal" evidence="7">
    <location>
        <begin position="109"/>
        <end position="207"/>
    </location>
</feature>
<dbReference type="NCBIfam" id="TIGR01222">
    <property type="entry name" value="minC"/>
    <property type="match status" value="1"/>
</dbReference>
<dbReference type="InterPro" id="IPR055219">
    <property type="entry name" value="MinC_N_1"/>
</dbReference>
<dbReference type="PANTHER" id="PTHR34108:SF1">
    <property type="entry name" value="SEPTUM SITE-DETERMINING PROTEIN MINC"/>
    <property type="match status" value="1"/>
</dbReference>
<evidence type="ECO:0000256" key="5">
    <source>
        <dbReference type="ARBA" id="ARBA00046874"/>
    </source>
</evidence>
<dbReference type="HOGENOM" id="CLU_048711_2_0_9"/>
<comment type="similarity">
    <text evidence="1 6">Belongs to the MinC family.</text>
</comment>
<name>L0KBH6_HALHC</name>
<evidence type="ECO:0000256" key="1">
    <source>
        <dbReference type="ARBA" id="ARBA00006291"/>
    </source>
</evidence>
<evidence type="ECO:0000313" key="9">
    <source>
        <dbReference type="EMBL" id="AGB41890.1"/>
    </source>
</evidence>
<dbReference type="Pfam" id="PF22642">
    <property type="entry name" value="MinC_N_1"/>
    <property type="match status" value="1"/>
</dbReference>
<keyword evidence="4 6" id="KW-0131">Cell cycle</keyword>
<dbReference type="eggNOG" id="COG0850">
    <property type="taxonomic scope" value="Bacteria"/>
</dbReference>
<dbReference type="KEGG" id="hhl:Halha_1991"/>
<dbReference type="Gene3D" id="3.30.160.540">
    <property type="match status" value="1"/>
</dbReference>
<evidence type="ECO:0000256" key="4">
    <source>
        <dbReference type="ARBA" id="ARBA00023306"/>
    </source>
</evidence>
<accession>L0KBH6</accession>
<evidence type="ECO:0000256" key="3">
    <source>
        <dbReference type="ARBA" id="ARBA00023210"/>
    </source>
</evidence>
<protein>
    <recommendedName>
        <fullName evidence="6">Probable septum site-determining protein MinC</fullName>
    </recommendedName>
</protein>
<dbReference type="InterPro" id="IPR013033">
    <property type="entry name" value="MinC"/>
</dbReference>
<dbReference type="GO" id="GO:0000902">
    <property type="term" value="P:cell morphogenesis"/>
    <property type="evidence" value="ECO:0007669"/>
    <property type="project" value="InterPro"/>
</dbReference>
<dbReference type="GO" id="GO:1901891">
    <property type="term" value="P:regulation of cell septum assembly"/>
    <property type="evidence" value="ECO:0007669"/>
    <property type="project" value="InterPro"/>
</dbReference>
<sequence>MWFKFIGGVKMQRSVVFKADQEGLIILLNEDSDFSEIKASLDNKFEESSNFFKGNTIAKVNLGNRCLSSQQKRELLDIFKKQPGTFIVEFSNNFNSVSDSEPEDDTLLIKRTVRSGQSIAYKGNIVIEGDINPGAEVTAGGDILVMGEVRGITHAGVNGDPNATISAFRLEPIQLRIANHISRAPDDDFHSPEAAEIAFVKEDKIVIDYLK</sequence>
<evidence type="ECO:0000313" key="10">
    <source>
        <dbReference type="Proteomes" id="UP000010880"/>
    </source>
</evidence>